<dbReference type="Pfam" id="PF19878">
    <property type="entry name" value="DUF6351"/>
    <property type="match status" value="1"/>
</dbReference>
<keyword evidence="1" id="KW-0472">Membrane</keyword>
<evidence type="ECO:0000313" key="4">
    <source>
        <dbReference type="Proteomes" id="UP000004263"/>
    </source>
</evidence>
<evidence type="ECO:0000259" key="2">
    <source>
        <dbReference type="Pfam" id="PF19878"/>
    </source>
</evidence>
<name>Q1N3L7_9GAMM</name>
<dbReference type="InterPro" id="IPR029058">
    <property type="entry name" value="AB_hydrolase_fold"/>
</dbReference>
<dbReference type="Proteomes" id="UP000004263">
    <property type="component" value="Unassembled WGS sequence"/>
</dbReference>
<dbReference type="AlphaFoldDB" id="Q1N3L7"/>
<organism evidence="3 4">
    <name type="scientific">Bermanella marisrubri</name>
    <dbReference type="NCBI Taxonomy" id="207949"/>
    <lineage>
        <taxon>Bacteria</taxon>
        <taxon>Pseudomonadati</taxon>
        <taxon>Pseudomonadota</taxon>
        <taxon>Gammaproteobacteria</taxon>
        <taxon>Oceanospirillales</taxon>
        <taxon>Oceanospirillaceae</taxon>
        <taxon>Bermanella</taxon>
    </lineage>
</organism>
<protein>
    <recommendedName>
        <fullName evidence="2">DUF6351 domain-containing protein</fullName>
    </recommendedName>
</protein>
<proteinExistence type="predicted"/>
<keyword evidence="1" id="KW-1133">Transmembrane helix</keyword>
<gene>
    <name evidence="3" type="ORF">RED65_12329</name>
</gene>
<dbReference type="HOGENOM" id="CLU_014414_0_0_6"/>
<feature type="transmembrane region" description="Helical" evidence="1">
    <location>
        <begin position="6"/>
        <end position="26"/>
    </location>
</feature>
<dbReference type="EMBL" id="AAQH01000004">
    <property type="protein sequence ID" value="EAT12857.1"/>
    <property type="molecule type" value="Genomic_DNA"/>
</dbReference>
<evidence type="ECO:0000313" key="3">
    <source>
        <dbReference type="EMBL" id="EAT12857.1"/>
    </source>
</evidence>
<evidence type="ECO:0000256" key="1">
    <source>
        <dbReference type="SAM" id="Phobius"/>
    </source>
</evidence>
<sequence length="776" mass="88763">MGGSFEHFFAEFVLFESTIFCLHFYHDNYDLGWHMKRLLLSICLSVALLLSLGVFYDRLEQQFLPKSSQQLLQGLPQQFAIKANQIPYSGPHPRKRVKPEESFPFPIEFGEVGPIEPLFAGANEYPFLCGTQQSGLGQPLVDNQDGVGVAVYAESEDNLLTNEIIGFSKDCLLPTRIQYFVLNDNGHGYRPVERLSDLEDQVTEVIRVEIGTINRFIYVIAIPVGRQDQVYEFDGHKWNQRLIYRMKGGVGVGREQGHIRVAKLLYEHQTQLEEGYAIAYSTGTETSHHYNIWLSEDTALRVKHQFMARYGVPLYTIAIGGSGGAIQQYLLAQNHPGLFDGLIPLYSYPDMVSQVSYALDCELLQYYFDVISPQSMWREWENRRLVEGSQSISNAKNRYGSLQAMASALNVDFRQFPSGASICTNGWRGPAQHINNPIFFTHYYEIHPGLRDKVDWSHWGNLAHIYGTDGQGFGNRFWGNKGVQYGLMALRRGEIDMPTFLAVNRSVGGWKPLGEMRNARFWHISGDDSFRRLSVWSEHNMTHDQATTWPQRTSGNASAARAAYDAGLVFLGLADVPIIDLRHYLEPDLDMHHSLASFVSRARIDYAMGRSDHHLIWMMEKPKGLSRREIIRSLPIDDALRLLDQWIINRQRHPQQDLWQSRPNTASDRCYDQYQHILAQGSHVWDGNWNNSEKQGACQQRFPHYQQSRMLSGESIYGDVLLCDRISIDEAVERGVYGNVDVSPFRELLTSTFPDGVCDYPEQPHRYVRQLIDALE</sequence>
<feature type="domain" description="DUF6351" evidence="2">
    <location>
        <begin position="117"/>
        <end position="761"/>
    </location>
</feature>
<reference evidence="3 4" key="1">
    <citation type="submission" date="2006-03" db="EMBL/GenBank/DDBJ databases">
        <authorList>
            <person name="Pinhassi J."/>
            <person name="Pedros-Alio C."/>
            <person name="Ferriera S."/>
            <person name="Johnson J."/>
            <person name="Kravitz S."/>
            <person name="Halpern A."/>
            <person name="Remington K."/>
            <person name="Beeson K."/>
            <person name="Tran B."/>
            <person name="Rogers Y.-H."/>
            <person name="Friedman R."/>
            <person name="Venter J.C."/>
        </authorList>
    </citation>
    <scope>NUCLEOTIDE SEQUENCE [LARGE SCALE GENOMIC DNA]</scope>
    <source>
        <strain evidence="3 4">RED65</strain>
    </source>
</reference>
<dbReference type="InterPro" id="IPR045556">
    <property type="entry name" value="DUF6351"/>
</dbReference>
<keyword evidence="1" id="KW-0812">Transmembrane</keyword>
<accession>Q1N3L7</accession>
<dbReference type="SUPFAM" id="SSF53474">
    <property type="entry name" value="alpha/beta-Hydrolases"/>
    <property type="match status" value="1"/>
</dbReference>
<feature type="transmembrane region" description="Helical" evidence="1">
    <location>
        <begin position="38"/>
        <end position="56"/>
    </location>
</feature>
<comment type="caution">
    <text evidence="3">The sequence shown here is derived from an EMBL/GenBank/DDBJ whole genome shotgun (WGS) entry which is preliminary data.</text>
</comment>
<keyword evidence="4" id="KW-1185">Reference proteome</keyword>